<dbReference type="AlphaFoldDB" id="A0A376B579"/>
<evidence type="ECO:0000313" key="8">
    <source>
        <dbReference type="Proteomes" id="UP000262825"/>
    </source>
</evidence>
<keyword evidence="2 6" id="KW-0812">Transmembrane</keyword>
<feature type="transmembrane region" description="Helical" evidence="6">
    <location>
        <begin position="295"/>
        <end position="319"/>
    </location>
</feature>
<feature type="compositionally biased region" description="Polar residues" evidence="5">
    <location>
        <begin position="135"/>
        <end position="152"/>
    </location>
</feature>
<evidence type="ECO:0000256" key="3">
    <source>
        <dbReference type="ARBA" id="ARBA00022989"/>
    </source>
</evidence>
<evidence type="ECO:0000256" key="1">
    <source>
        <dbReference type="ARBA" id="ARBA00004141"/>
    </source>
</evidence>
<evidence type="ECO:0000256" key="5">
    <source>
        <dbReference type="SAM" id="MobiDB-lite"/>
    </source>
</evidence>
<dbReference type="GO" id="GO:0071786">
    <property type="term" value="P:endoplasmic reticulum tubular network organization"/>
    <property type="evidence" value="ECO:0007669"/>
    <property type="project" value="TreeGrafter"/>
</dbReference>
<keyword evidence="3 6" id="KW-1133">Transmembrane helix</keyword>
<name>A0A376B579_9ASCO</name>
<feature type="transmembrane region" description="Helical" evidence="6">
    <location>
        <begin position="457"/>
        <end position="487"/>
    </location>
</feature>
<feature type="region of interest" description="Disordered" evidence="5">
    <location>
        <begin position="32"/>
        <end position="77"/>
    </location>
</feature>
<dbReference type="EMBL" id="UFAJ01000118">
    <property type="protein sequence ID" value="SSD59290.1"/>
    <property type="molecule type" value="Genomic_DNA"/>
</dbReference>
<comment type="subcellular location">
    <subcellularLocation>
        <location evidence="1">Membrane</location>
        <topology evidence="1">Multi-pass membrane protein</topology>
    </subcellularLocation>
</comment>
<accession>A0A376B579</accession>
<evidence type="ECO:0000256" key="6">
    <source>
        <dbReference type="SAM" id="Phobius"/>
    </source>
</evidence>
<dbReference type="PANTHER" id="PTHR12703">
    <property type="entry name" value="TRANSMEMBRANE PROTEIN 33"/>
    <property type="match status" value="1"/>
</dbReference>
<feature type="region of interest" description="Disordered" evidence="5">
    <location>
        <begin position="93"/>
        <end position="256"/>
    </location>
</feature>
<feature type="compositionally biased region" description="Polar residues" evidence="5">
    <location>
        <begin position="56"/>
        <end position="67"/>
    </location>
</feature>
<evidence type="ECO:0008006" key="9">
    <source>
        <dbReference type="Google" id="ProtNLM"/>
    </source>
</evidence>
<dbReference type="GO" id="GO:0061024">
    <property type="term" value="P:membrane organization"/>
    <property type="evidence" value="ECO:0007669"/>
    <property type="project" value="TreeGrafter"/>
</dbReference>
<dbReference type="InterPro" id="IPR051645">
    <property type="entry name" value="PER33/POM33_regulator"/>
</dbReference>
<feature type="compositionally biased region" description="Low complexity" evidence="5">
    <location>
        <begin position="160"/>
        <end position="250"/>
    </location>
</feature>
<reference evidence="8" key="1">
    <citation type="submission" date="2018-06" db="EMBL/GenBank/DDBJ databases">
        <authorList>
            <person name="Guldener U."/>
        </authorList>
    </citation>
    <scope>NUCLEOTIDE SEQUENCE [LARGE SCALE GENOMIC DNA]</scope>
    <source>
        <strain evidence="8">UTAD17</strain>
    </source>
</reference>
<proteinExistence type="predicted"/>
<keyword evidence="8" id="KW-1185">Reference proteome</keyword>
<dbReference type="Proteomes" id="UP000262825">
    <property type="component" value="Unassembled WGS sequence"/>
</dbReference>
<evidence type="ECO:0000256" key="2">
    <source>
        <dbReference type="ARBA" id="ARBA00022692"/>
    </source>
</evidence>
<dbReference type="PANTHER" id="PTHR12703:SF3">
    <property type="entry name" value="ABR032WP"/>
    <property type="match status" value="1"/>
</dbReference>
<evidence type="ECO:0000256" key="4">
    <source>
        <dbReference type="ARBA" id="ARBA00023136"/>
    </source>
</evidence>
<keyword evidence="4 6" id="KW-0472">Membrane</keyword>
<dbReference type="GO" id="GO:0016020">
    <property type="term" value="C:membrane"/>
    <property type="evidence" value="ECO:0007669"/>
    <property type="project" value="UniProtKB-SubCell"/>
</dbReference>
<dbReference type="VEuPathDB" id="FungiDB:SCODWIG_01051"/>
<sequence>MTEYNNNSNFKQSIDNHTSSASVDNFITSSTVLSNQQENEESDMRKSVDSVRHRSNSNANKNKTTGKSHPYAKLPVRSTVVDDDHIIWKTKRSNHEEDETTKKIKHLSSSSLKRNPSTASNSSTKRKSMLPSIDFSDNANTSLGNLKSQQPLHNGPTPISKPVPSATSTAATSTAKPATSTAATPAAKPITSTAATSTAKPATSTAATPAAEPAGGAVPNTNSLSNKNKQQNNETVLPSSTNSESNTTTTAKEEKKNEKLAFFDEPAAHGKHKEIRKIDNTFAKTLHKKYKLWELGHIVMLTFGCLYSVFYFYHSATFYRYRSWKTLFLLTKKQIRSDNGYGWLNWKFWIITLLFKHILFNPYVWYHIACLGSLLAHYISLDQATKSSFFYLSYYDLITMDNFQNMCVLLLWFFTRPSFYKILPNMMLSYFHLFEAKKPKLSKVGDTLLKSFAYTDYFIMFILILETILFKGTAGFVLTIYFMIFWLKLNFTGYTQYATLSLLAKFDHKVPPKYQDQWKNIKKFFLLKLDEKYKQRELYMKKTR</sequence>
<dbReference type="GO" id="GO:0005783">
    <property type="term" value="C:endoplasmic reticulum"/>
    <property type="evidence" value="ECO:0007669"/>
    <property type="project" value="TreeGrafter"/>
</dbReference>
<feature type="compositionally biased region" description="Basic and acidic residues" evidence="5">
    <location>
        <begin position="42"/>
        <end position="52"/>
    </location>
</feature>
<feature type="transmembrane region" description="Helical" evidence="6">
    <location>
        <begin position="364"/>
        <end position="381"/>
    </location>
</feature>
<evidence type="ECO:0000313" key="7">
    <source>
        <dbReference type="EMBL" id="SSD59290.1"/>
    </source>
</evidence>
<protein>
    <recommendedName>
        <fullName evidence="9">Nucleoporin POM33</fullName>
    </recommendedName>
</protein>
<feature type="compositionally biased region" description="Polar residues" evidence="5">
    <location>
        <begin position="114"/>
        <end position="123"/>
    </location>
</feature>
<gene>
    <name evidence="7" type="ORF">SCODWIG_01051</name>
</gene>
<dbReference type="OrthoDB" id="5581259at2759"/>
<organism evidence="7 8">
    <name type="scientific">Saccharomycodes ludwigii</name>
    <dbReference type="NCBI Taxonomy" id="36035"/>
    <lineage>
        <taxon>Eukaryota</taxon>
        <taxon>Fungi</taxon>
        <taxon>Dikarya</taxon>
        <taxon>Ascomycota</taxon>
        <taxon>Saccharomycotina</taxon>
        <taxon>Saccharomycetes</taxon>
        <taxon>Saccharomycodales</taxon>
        <taxon>Saccharomycodaceae</taxon>
        <taxon>Saccharomycodes</taxon>
    </lineage>
</organism>